<dbReference type="AlphaFoldDB" id="A0A1V8T983"/>
<reference evidence="4" key="1">
    <citation type="submission" date="2017-03" db="EMBL/GenBank/DDBJ databases">
        <title>Genomes of endolithic fungi from Antarctica.</title>
        <authorList>
            <person name="Coleine C."/>
            <person name="Masonjones S."/>
            <person name="Stajich J.E."/>
        </authorList>
    </citation>
    <scope>NUCLEOTIDE SEQUENCE [LARGE SCALE GENOMIC DNA]</scope>
    <source>
        <strain evidence="4">CCFEE 5527</strain>
    </source>
</reference>
<dbReference type="InParanoid" id="A0A1V8T983"/>
<organism evidence="3 4">
    <name type="scientific">Cryoendolithus antarcticus</name>
    <dbReference type="NCBI Taxonomy" id="1507870"/>
    <lineage>
        <taxon>Eukaryota</taxon>
        <taxon>Fungi</taxon>
        <taxon>Dikarya</taxon>
        <taxon>Ascomycota</taxon>
        <taxon>Pezizomycotina</taxon>
        <taxon>Dothideomycetes</taxon>
        <taxon>Dothideomycetidae</taxon>
        <taxon>Cladosporiales</taxon>
        <taxon>Cladosporiaceae</taxon>
        <taxon>Cryoendolithus</taxon>
    </lineage>
</organism>
<evidence type="ECO:0000256" key="1">
    <source>
        <dbReference type="SAM" id="MobiDB-lite"/>
    </source>
</evidence>
<feature type="transmembrane region" description="Helical" evidence="2">
    <location>
        <begin position="124"/>
        <end position="143"/>
    </location>
</feature>
<comment type="caution">
    <text evidence="3">The sequence shown here is derived from an EMBL/GenBank/DDBJ whole genome shotgun (WGS) entry which is preliminary data.</text>
</comment>
<feature type="transmembrane region" description="Helical" evidence="2">
    <location>
        <begin position="61"/>
        <end position="78"/>
    </location>
</feature>
<sequence length="337" mass="38881">MAPSKRQTKSVPKPPQIDPTKIPTPFTASSPRLRSFLDQLDPTKVYITHIDRHPPEYKKQIFTIPVILNAAIALLILWRTYSAGPTYLAILQTLFGYTSSATVDTLRTTKGEQVTILLRRVGMFALDFSLLYFLGVWPVTFFFEQPANPLSYRWNLGFRKEEVVVRVSRHWGSEDLMQGVKQGQENAFFKTRVLPAIDREFMKKTAYLMMGGSWDLDFQSMLDAHALVEMKAVELQDLDRFVLTHMEGHGWVVWQWEGETDVIESRRQKVVKFKTTLTEMGKESLFWRWTEIVEECRDKDGGFTAEGQRVVVKRVQDEFEKEGVDFEEVVKSVGGLE</sequence>
<proteinExistence type="predicted"/>
<keyword evidence="2" id="KW-0812">Transmembrane</keyword>
<evidence type="ECO:0000256" key="2">
    <source>
        <dbReference type="SAM" id="Phobius"/>
    </source>
</evidence>
<protein>
    <submittedName>
        <fullName evidence="3">Uncharacterized protein</fullName>
    </submittedName>
</protein>
<dbReference type="EMBL" id="NAJO01000013">
    <property type="protein sequence ID" value="OQO07788.1"/>
    <property type="molecule type" value="Genomic_DNA"/>
</dbReference>
<evidence type="ECO:0000313" key="4">
    <source>
        <dbReference type="Proteomes" id="UP000192596"/>
    </source>
</evidence>
<keyword evidence="4" id="KW-1185">Reference proteome</keyword>
<dbReference type="STRING" id="1507870.A0A1V8T983"/>
<feature type="region of interest" description="Disordered" evidence="1">
    <location>
        <begin position="1"/>
        <end position="30"/>
    </location>
</feature>
<gene>
    <name evidence="3" type="ORF">B0A48_06579</name>
</gene>
<feature type="transmembrane region" description="Helical" evidence="2">
    <location>
        <begin position="84"/>
        <end position="103"/>
    </location>
</feature>
<keyword evidence="2" id="KW-0472">Membrane</keyword>
<evidence type="ECO:0000313" key="3">
    <source>
        <dbReference type="EMBL" id="OQO07788.1"/>
    </source>
</evidence>
<keyword evidence="2" id="KW-1133">Transmembrane helix</keyword>
<accession>A0A1V8T983</accession>
<dbReference type="OrthoDB" id="5421757at2759"/>
<name>A0A1V8T983_9PEZI</name>
<dbReference type="Proteomes" id="UP000192596">
    <property type="component" value="Unassembled WGS sequence"/>
</dbReference>